<dbReference type="GO" id="GO:0005737">
    <property type="term" value="C:cytoplasm"/>
    <property type="evidence" value="ECO:0007669"/>
    <property type="project" value="UniProtKB-SubCell"/>
</dbReference>
<dbReference type="SUPFAM" id="SSF88798">
    <property type="entry name" value="N-terminal, heterodimerisation domain of RBP7 (RpoE)"/>
    <property type="match status" value="1"/>
</dbReference>
<dbReference type="STRING" id="765177.Desmu_1337"/>
<dbReference type="InterPro" id="IPR045113">
    <property type="entry name" value="Rpb7-like"/>
</dbReference>
<comment type="subcellular location">
    <subcellularLocation>
        <location evidence="4">Cytoplasm</location>
    </subcellularLocation>
</comment>
<dbReference type="InterPro" id="IPR003029">
    <property type="entry name" value="S1_domain"/>
</dbReference>
<gene>
    <name evidence="4" type="primary">rpo7</name>
    <name evidence="4" type="synonym">rpoE</name>
    <name evidence="6" type="ordered locus">Desmu_1337</name>
</gene>
<dbReference type="GeneID" id="10154063"/>
<protein>
    <recommendedName>
        <fullName evidence="4">DNA-directed RNA polymerase subunit Rpo7</fullName>
        <ecNumber evidence="4">2.7.7.6</ecNumber>
    </recommendedName>
    <alternativeName>
        <fullName evidence="4">DNA-directed RNA polymerase subunit E</fullName>
    </alternativeName>
</protein>
<organism evidence="6 7">
    <name type="scientific">Desulfurococcus mucosus (strain ATCC 35584 / DSM 2162 / JCM 9187 / O7/1)</name>
    <dbReference type="NCBI Taxonomy" id="765177"/>
    <lineage>
        <taxon>Archaea</taxon>
        <taxon>Thermoproteota</taxon>
        <taxon>Thermoprotei</taxon>
        <taxon>Desulfurococcales</taxon>
        <taxon>Desulfurococcaceae</taxon>
        <taxon>Desulfurococcus</taxon>
    </lineage>
</organism>
<dbReference type="Gene3D" id="2.40.50.140">
    <property type="entry name" value="Nucleic acid-binding proteins"/>
    <property type="match status" value="1"/>
</dbReference>
<evidence type="ECO:0000256" key="2">
    <source>
        <dbReference type="ARBA" id="ARBA00022478"/>
    </source>
</evidence>
<keyword evidence="4 6" id="KW-0548">Nucleotidyltransferase</keyword>
<accession>E8R7G6</accession>
<dbReference type="KEGG" id="dmu:Desmu_1337"/>
<proteinExistence type="inferred from homology"/>
<keyword evidence="3 4" id="KW-0804">Transcription</keyword>
<dbReference type="GO" id="GO:0003677">
    <property type="term" value="F:DNA binding"/>
    <property type="evidence" value="ECO:0007669"/>
    <property type="project" value="InterPro"/>
</dbReference>
<dbReference type="PROSITE" id="PS50126">
    <property type="entry name" value="S1"/>
    <property type="match status" value="1"/>
</dbReference>
<dbReference type="InterPro" id="IPR036898">
    <property type="entry name" value="RNA_pol_Rpb7-like_N_sf"/>
</dbReference>
<dbReference type="InterPro" id="IPR004519">
    <property type="entry name" value="RNAP_E/RPC8"/>
</dbReference>
<dbReference type="HAMAP" id="MF_00865">
    <property type="entry name" value="RNApol_arch_Rpo7"/>
    <property type="match status" value="1"/>
</dbReference>
<dbReference type="NCBIfam" id="TIGR00448">
    <property type="entry name" value="rpoE"/>
    <property type="match status" value="1"/>
</dbReference>
<dbReference type="InterPro" id="IPR046399">
    <property type="entry name" value="RNApol_Rpo7"/>
</dbReference>
<dbReference type="SMART" id="SM00316">
    <property type="entry name" value="S1"/>
    <property type="match status" value="1"/>
</dbReference>
<keyword evidence="4" id="KW-0963">Cytoplasm</keyword>
<reference evidence="6 7" key="2">
    <citation type="journal article" date="2011" name="Stand. Genomic Sci.">
        <title>Complete genome sequence of Desulfurococcus mucosus type strain (O7/1).</title>
        <authorList>
            <person name="Wirth R."/>
            <person name="Chertkov O."/>
            <person name="Held B."/>
            <person name="Lapidus A."/>
            <person name="Nolan M."/>
            <person name="Lucas S."/>
            <person name="Hammon N."/>
            <person name="Deshpande S."/>
            <person name="Cheng J.F."/>
            <person name="Tapia R."/>
            <person name="Han C."/>
            <person name="Goodwin L."/>
            <person name="Pitluck S."/>
            <person name="Liolios K."/>
            <person name="Ioanna P."/>
            <person name="Ivanova N."/>
            <person name="Mavromatis K."/>
            <person name="Mikhailova N."/>
            <person name="Pati A."/>
            <person name="Chen A."/>
            <person name="Palaniappan K."/>
            <person name="Land M."/>
            <person name="Hauser L."/>
            <person name="Chang Y.J."/>
            <person name="Jeffries C.D."/>
            <person name="Bilek Y."/>
            <person name="Hader T."/>
            <person name="Rohde M."/>
            <person name="Spring S."/>
            <person name="Sikorski J."/>
            <person name="Goker M."/>
            <person name="Woyke T."/>
            <person name="Bristow J."/>
            <person name="Eisen J.A."/>
            <person name="Markowitz V."/>
            <person name="Hugenholtz P."/>
            <person name="Kyrpides N.C."/>
            <person name="Klenk H.P."/>
        </authorList>
    </citation>
    <scope>NUCLEOTIDE SEQUENCE [LARGE SCALE GENOMIC DNA]</scope>
    <source>
        <strain evidence="7">ATCC 35584 / DSM 2162 / JCM 9187 / O7/1</strain>
    </source>
</reference>
<reference evidence="7" key="1">
    <citation type="submission" date="2010-11" db="EMBL/GenBank/DDBJ databases">
        <title>The complete genome of Desulfurococcus mucosus DSM 2162.</title>
        <authorList>
            <consortium name="US DOE Joint Genome Institute (JGI-PGF)"/>
            <person name="Lucas S."/>
            <person name="Copeland A."/>
            <person name="Lapidus A."/>
            <person name="Bruce D."/>
            <person name="Goodwin L."/>
            <person name="Pitluck S."/>
            <person name="Kyrpides N."/>
            <person name="Mavromatis K."/>
            <person name="Pagani I."/>
            <person name="Ivanova N."/>
            <person name="Ovchinnikova G."/>
            <person name="Chertkov O."/>
            <person name="Held B."/>
            <person name="Brettin T."/>
            <person name="Detter J.C."/>
            <person name="Tapia R."/>
            <person name="Han C."/>
            <person name="Land M."/>
            <person name="Hauser L."/>
            <person name="Markowitz V."/>
            <person name="Cheng J.-F."/>
            <person name="Hugenholtz P."/>
            <person name="Woyke T."/>
            <person name="Wu D."/>
            <person name="Wirth R."/>
            <person name="Bilek Y."/>
            <person name="Hader T."/>
            <person name="Klenk H.-P."/>
            <person name="Eisen J.A."/>
        </authorList>
    </citation>
    <scope>NUCLEOTIDE SEQUENCE [LARGE SCALE GENOMIC DNA]</scope>
    <source>
        <strain evidence="7">ATCC 35584 / DSM 2162 / JCM 9187 / O7/1</strain>
    </source>
</reference>
<evidence type="ECO:0000256" key="1">
    <source>
        <dbReference type="ARBA" id="ARBA00009307"/>
    </source>
</evidence>
<evidence type="ECO:0000313" key="6">
    <source>
        <dbReference type="EMBL" id="ADV65631.1"/>
    </source>
</evidence>
<dbReference type="GO" id="GO:0003899">
    <property type="term" value="F:DNA-directed RNA polymerase activity"/>
    <property type="evidence" value="ECO:0007669"/>
    <property type="project" value="UniProtKB-UniRule"/>
</dbReference>
<keyword evidence="2 4" id="KW-0240">DNA-directed RNA polymerase</keyword>
<dbReference type="RefSeq" id="WP_013562853.1">
    <property type="nucleotide sequence ID" value="NC_014961.1"/>
</dbReference>
<comment type="similarity">
    <text evidence="1 4">Belongs to the eukaryotic RPB7/RPC8 RNA polymerase subunit family.</text>
</comment>
<dbReference type="Pfam" id="PF00575">
    <property type="entry name" value="S1"/>
    <property type="match status" value="1"/>
</dbReference>
<comment type="function">
    <text evidence="4">DNA-dependent RNA polymerase (RNAP) catalyzes the transcription of DNA into RNA using the four ribonucleoside triphosphates as substrates.</text>
</comment>
<dbReference type="InterPro" id="IPR005576">
    <property type="entry name" value="Rpb7-like_N"/>
</dbReference>
<dbReference type="HOGENOM" id="CLU_117966_0_0_2"/>
<name>E8R7G6_DESM0</name>
<dbReference type="EC" id="2.7.7.6" evidence="4"/>
<comment type="domain">
    <text evidence="4">Forms 2 domains with an elongated structure; Rpo4 packs into the hinge region between the 2 domains.</text>
</comment>
<dbReference type="PANTHER" id="PTHR12709:SF4">
    <property type="entry name" value="DNA-DIRECTED RNA POLYMERASE II SUBUNIT RPB7"/>
    <property type="match status" value="1"/>
</dbReference>
<dbReference type="AlphaFoldDB" id="E8R7G6"/>
<keyword evidence="4 6" id="KW-0808">Transferase</keyword>
<feature type="domain" description="S1 motif" evidence="5">
    <location>
        <begin position="90"/>
        <end position="172"/>
    </location>
</feature>
<comment type="subunit">
    <text evidence="4">Part of the RNA polymerase complex. Forms a stalk with Rpo4 that extends from the main structure.</text>
</comment>
<dbReference type="EMBL" id="CP002363">
    <property type="protein sequence ID" value="ADV65631.1"/>
    <property type="molecule type" value="Genomic_DNA"/>
</dbReference>
<evidence type="ECO:0000256" key="3">
    <source>
        <dbReference type="ARBA" id="ARBA00023163"/>
    </source>
</evidence>
<dbReference type="SUPFAM" id="SSF50249">
    <property type="entry name" value="Nucleic acid-binding proteins"/>
    <property type="match status" value="1"/>
</dbReference>
<dbReference type="Gene3D" id="3.30.1490.120">
    <property type="entry name" value="RNA polymerase Rpb7-like, N-terminal domain"/>
    <property type="match status" value="1"/>
</dbReference>
<evidence type="ECO:0000256" key="4">
    <source>
        <dbReference type="HAMAP-Rule" id="MF_00865"/>
    </source>
</evidence>
<dbReference type="OrthoDB" id="7927at2157"/>
<comment type="catalytic activity">
    <reaction evidence="4">
        <text>RNA(n) + a ribonucleoside 5'-triphosphate = RNA(n+1) + diphosphate</text>
        <dbReference type="Rhea" id="RHEA:21248"/>
        <dbReference type="Rhea" id="RHEA-COMP:14527"/>
        <dbReference type="Rhea" id="RHEA-COMP:17342"/>
        <dbReference type="ChEBI" id="CHEBI:33019"/>
        <dbReference type="ChEBI" id="CHEBI:61557"/>
        <dbReference type="ChEBI" id="CHEBI:140395"/>
        <dbReference type="EC" id="2.7.7.6"/>
    </reaction>
</comment>
<dbReference type="PANTHER" id="PTHR12709">
    <property type="entry name" value="DNA-DIRECTED RNA POLYMERASE II, III"/>
    <property type="match status" value="1"/>
</dbReference>
<dbReference type="eggNOG" id="arCOG00675">
    <property type="taxonomic scope" value="Archaea"/>
</dbReference>
<dbReference type="GO" id="GO:0006352">
    <property type="term" value="P:DNA-templated transcription initiation"/>
    <property type="evidence" value="ECO:0007669"/>
    <property type="project" value="InterPro"/>
</dbReference>
<dbReference type="InterPro" id="IPR012340">
    <property type="entry name" value="NA-bd_OB-fold"/>
</dbReference>
<evidence type="ECO:0000259" key="5">
    <source>
        <dbReference type="PROSITE" id="PS50126"/>
    </source>
</evidence>
<evidence type="ECO:0000313" key="7">
    <source>
        <dbReference type="Proteomes" id="UP000001068"/>
    </source>
</evidence>
<dbReference type="NCBIfam" id="NF006333">
    <property type="entry name" value="PRK08563.1"/>
    <property type="match status" value="1"/>
</dbReference>
<dbReference type="Proteomes" id="UP000001068">
    <property type="component" value="Chromosome"/>
</dbReference>
<sequence precursor="true">MYSLIKIRDVVRIPPSKFGRPVKNVALEELRSRYEGAITSIETPRGESKLGIVVTIVDANVDENGRILPGDGATYHDVEMYALVFTPFIKEVVEGEAVTVTKSGIYVNLGVLDGFIHINQVSEEKVVFDPARTALVLEESRRVIEKGDVLRAKIYTIGLLPGKGLRIHMTMRQTYLGKTDWLRKQGEQK</sequence>
<keyword evidence="7" id="KW-1185">Reference proteome</keyword>
<dbReference type="GO" id="GO:0000428">
    <property type="term" value="C:DNA-directed RNA polymerase complex"/>
    <property type="evidence" value="ECO:0007669"/>
    <property type="project" value="UniProtKB-KW"/>
</dbReference>
<dbReference type="Pfam" id="PF03876">
    <property type="entry name" value="SHS2_Rpb7-N"/>
    <property type="match status" value="1"/>
</dbReference>